<protein>
    <submittedName>
        <fullName evidence="1">Uncharacterized protein</fullName>
    </submittedName>
</protein>
<accession>A0A8S5Q5G9</accession>
<sequence>MARKKNYTKSAMRAYEKAVRNLQTAQRKSFKFLKSTVKAFETRLSRIKEGIATKADVNYLKQFSTESKAIGKARSYVSDEGRKMSVAQGKLIERRKVQALRKQTVKNADEIKELLNSYPDTAVSVRGDILDFTEKDAVIDMLDAFVDLRRRDMNEGEYSYLLGQAKDLMYASNQSQVNDIFRYMESRLRNMIDNDMKIEVTDTEMSTIGTPYETGDEET</sequence>
<dbReference type="EMBL" id="BK015569">
    <property type="protein sequence ID" value="DAE13788.1"/>
    <property type="molecule type" value="Genomic_DNA"/>
</dbReference>
<name>A0A8S5Q5G9_9CAUD</name>
<evidence type="ECO:0000313" key="1">
    <source>
        <dbReference type="EMBL" id="DAE13788.1"/>
    </source>
</evidence>
<reference evidence="1" key="1">
    <citation type="journal article" date="2021" name="Proc. Natl. Acad. Sci. U.S.A.">
        <title>A Catalog of Tens of Thousands of Viruses from Human Metagenomes Reveals Hidden Associations with Chronic Diseases.</title>
        <authorList>
            <person name="Tisza M.J."/>
            <person name="Buck C.B."/>
        </authorList>
    </citation>
    <scope>NUCLEOTIDE SEQUENCE</scope>
    <source>
        <strain evidence="1">Ctza028</strain>
    </source>
</reference>
<proteinExistence type="predicted"/>
<organism evidence="1">
    <name type="scientific">Podoviridae sp. ctza028</name>
    <dbReference type="NCBI Taxonomy" id="2825289"/>
    <lineage>
        <taxon>Viruses</taxon>
        <taxon>Duplodnaviria</taxon>
        <taxon>Heunggongvirae</taxon>
        <taxon>Uroviricota</taxon>
        <taxon>Caudoviricetes</taxon>
    </lineage>
</organism>